<dbReference type="PANTHER" id="PTHR12147:SF26">
    <property type="entry name" value="PEPTIDASE M28 DOMAIN-CONTAINING PROTEIN"/>
    <property type="match status" value="1"/>
</dbReference>
<keyword evidence="4" id="KW-1185">Reference proteome</keyword>
<keyword evidence="1" id="KW-0472">Membrane</keyword>
<feature type="transmembrane region" description="Helical" evidence="1">
    <location>
        <begin position="363"/>
        <end position="382"/>
    </location>
</feature>
<protein>
    <submittedName>
        <fullName evidence="3">Peptidase M28-like protein</fullName>
    </submittedName>
</protein>
<feature type="transmembrane region" description="Helical" evidence="1">
    <location>
        <begin position="484"/>
        <end position="504"/>
    </location>
</feature>
<proteinExistence type="predicted"/>
<feature type="transmembrane region" description="Helical" evidence="1">
    <location>
        <begin position="330"/>
        <end position="351"/>
    </location>
</feature>
<dbReference type="Pfam" id="PF04389">
    <property type="entry name" value="Peptidase_M28"/>
    <property type="match status" value="1"/>
</dbReference>
<feature type="transmembrane region" description="Helical" evidence="1">
    <location>
        <begin position="402"/>
        <end position="419"/>
    </location>
</feature>
<dbReference type="Proteomes" id="UP000285780">
    <property type="component" value="Unassembled WGS sequence"/>
</dbReference>
<accession>A0A420E4K3</accession>
<dbReference type="InterPro" id="IPR045175">
    <property type="entry name" value="M28_fam"/>
</dbReference>
<sequence length="766" mass="86209">MKTSRNYLAVIIIILTVYWSFNDMIPSVSSTKKEVKAVDFSIDNALYHLKQISQKPHHTGTKEHKIVQEYLVQELKKLGLKPEIQYQTAINKKWRAATTTENILARIKGSDSSKALLLLSHYDSNPHSSLGASDAGSGVVTILEGVRAYLAANKTPKNDVIILFSDAEELGLLGAQAFVENHHWAKDVGLVLNFEARGSGGSSYMLMETNGKNKTLLSEFLKANPNYPAANSLMYGVYKKLPNDTDLTIFREKGNINGFNFAFIDDHFDYHTEQDSYERLNRETLLHQADYLTSTLNYFADADLTNLNSDTDYIYVNFPFTKLLTYPFSWVLPMLIIALVIFIALVFVGVSRKKITTVGMLKGFIPYIISLVVCIGVSYGLWQLLLIIHPQYTDILHGFTYNGHQYIIAFVFLNLWLIFKTYSFFKEHKTTDLLIAPITFGLIVNYLIYINLPGAGFLIIPVYASLFILAILLLMNIKKESKGTLFAILSIPTIYMVAPMVQLFPVALGLKMLLISAVLLVLLFGFMLPVFQQEKLKNGWQSLTGFVALLFFVLATFNSGFSIEKKKPNSLVFIQDSDTNTSYWASHNKTLDGYTKQFFNEDSPQGGQNLIAGNSKYNTSFNYYKKTDNKDIAISNININKDTIISGKRNISFSIVPTRTIDRYELFTASKITLTNLTINGTLYNSGKAFTADKGTLLIYQMANTDKDLTISFSIDKNVQPGITLNEISNDLLSHPKFTIKPRSEVMMPMPFVVNDAIICSRKIKL</sequence>
<dbReference type="EMBL" id="RAQM01000006">
    <property type="protein sequence ID" value="RKF04939.1"/>
    <property type="molecule type" value="Genomic_DNA"/>
</dbReference>
<name>A0A420E4K3_9FLAO</name>
<dbReference type="AlphaFoldDB" id="A0A420E4K3"/>
<keyword evidence="1" id="KW-1133">Transmembrane helix</keyword>
<comment type="caution">
    <text evidence="3">The sequence shown here is derived from an EMBL/GenBank/DDBJ whole genome shotgun (WGS) entry which is preliminary data.</text>
</comment>
<keyword evidence="1" id="KW-0812">Transmembrane</keyword>
<evidence type="ECO:0000313" key="3">
    <source>
        <dbReference type="EMBL" id="RKF04939.1"/>
    </source>
</evidence>
<organism evidence="3 4">
    <name type="scientific">Tenacibaculum lutimaris</name>
    <dbReference type="NCBI Taxonomy" id="285258"/>
    <lineage>
        <taxon>Bacteria</taxon>
        <taxon>Pseudomonadati</taxon>
        <taxon>Bacteroidota</taxon>
        <taxon>Flavobacteriia</taxon>
        <taxon>Flavobacteriales</taxon>
        <taxon>Flavobacteriaceae</taxon>
        <taxon>Tenacibaculum</taxon>
    </lineage>
</organism>
<dbReference type="GO" id="GO:0006508">
    <property type="term" value="P:proteolysis"/>
    <property type="evidence" value="ECO:0007669"/>
    <property type="project" value="InterPro"/>
</dbReference>
<feature type="transmembrane region" description="Helical" evidence="1">
    <location>
        <begin position="543"/>
        <end position="561"/>
    </location>
</feature>
<evidence type="ECO:0000313" key="4">
    <source>
        <dbReference type="Proteomes" id="UP000285780"/>
    </source>
</evidence>
<feature type="transmembrane region" description="Helical" evidence="1">
    <location>
        <begin position="431"/>
        <end position="449"/>
    </location>
</feature>
<feature type="domain" description="Peptidase M28" evidence="2">
    <location>
        <begin position="102"/>
        <end position="292"/>
    </location>
</feature>
<dbReference type="RefSeq" id="WP_120185747.1">
    <property type="nucleotide sequence ID" value="NZ_RAQM01000006.1"/>
</dbReference>
<evidence type="ECO:0000256" key="1">
    <source>
        <dbReference type="SAM" id="Phobius"/>
    </source>
</evidence>
<dbReference type="InterPro" id="IPR007484">
    <property type="entry name" value="Peptidase_M28"/>
</dbReference>
<feature type="transmembrane region" description="Helical" evidence="1">
    <location>
        <begin position="455"/>
        <end position="477"/>
    </location>
</feature>
<dbReference type="Gene3D" id="3.40.630.10">
    <property type="entry name" value="Zn peptidases"/>
    <property type="match status" value="1"/>
</dbReference>
<dbReference type="PANTHER" id="PTHR12147">
    <property type="entry name" value="METALLOPEPTIDASE M28 FAMILY MEMBER"/>
    <property type="match status" value="1"/>
</dbReference>
<evidence type="ECO:0000259" key="2">
    <source>
        <dbReference type="Pfam" id="PF04389"/>
    </source>
</evidence>
<dbReference type="GO" id="GO:0008235">
    <property type="term" value="F:metalloexopeptidase activity"/>
    <property type="evidence" value="ECO:0007669"/>
    <property type="project" value="InterPro"/>
</dbReference>
<feature type="transmembrane region" description="Helical" evidence="1">
    <location>
        <begin position="7"/>
        <end position="25"/>
    </location>
</feature>
<reference evidence="3 4" key="1">
    <citation type="submission" date="2018-09" db="EMBL/GenBank/DDBJ databases">
        <title>Genomic Encyclopedia of Archaeal and Bacterial Type Strains, Phase II (KMG-II): from individual species to whole genera.</title>
        <authorList>
            <person name="Goeker M."/>
        </authorList>
    </citation>
    <scope>NUCLEOTIDE SEQUENCE [LARGE SCALE GENOMIC DNA]</scope>
    <source>
        <strain evidence="3 4">DSM 16505</strain>
    </source>
</reference>
<gene>
    <name evidence="3" type="ORF">C8N26_0333</name>
</gene>
<feature type="transmembrane region" description="Helical" evidence="1">
    <location>
        <begin position="510"/>
        <end position="531"/>
    </location>
</feature>
<dbReference type="SUPFAM" id="SSF53187">
    <property type="entry name" value="Zn-dependent exopeptidases"/>
    <property type="match status" value="1"/>
</dbReference>